<proteinExistence type="predicted"/>
<protein>
    <submittedName>
        <fullName evidence="1">Uncharacterized protein</fullName>
    </submittedName>
</protein>
<dbReference type="EMBL" id="CP162601">
    <property type="protein sequence ID" value="XDK26105.1"/>
    <property type="molecule type" value="Genomic_DNA"/>
</dbReference>
<organism evidence="1">
    <name type="scientific">Vibrio sp. HB236076</name>
    <dbReference type="NCBI Taxonomy" id="3232307"/>
    <lineage>
        <taxon>Bacteria</taxon>
        <taxon>Pseudomonadati</taxon>
        <taxon>Pseudomonadota</taxon>
        <taxon>Gammaproteobacteria</taxon>
        <taxon>Vibrionales</taxon>
        <taxon>Vibrionaceae</taxon>
        <taxon>Vibrio</taxon>
    </lineage>
</organism>
<dbReference type="AlphaFoldDB" id="A0AB39HHN1"/>
<name>A0AB39HHN1_9VIBR</name>
<reference evidence="1" key="1">
    <citation type="submission" date="2024-07" db="EMBL/GenBank/DDBJ databases">
        <title>Genome Analysis of a Potential Novel Vibrio Species Secreting pH- and Thermo-stable Alginate Lyase and its Application in Producing Alginate Oligosaccharides.</title>
        <authorList>
            <person name="Huang H."/>
            <person name="Bao K."/>
        </authorList>
    </citation>
    <scope>NUCLEOTIDE SEQUENCE</scope>
    <source>
        <strain evidence="1">HB236076</strain>
    </source>
</reference>
<dbReference type="RefSeq" id="WP_306101728.1">
    <property type="nucleotide sequence ID" value="NZ_CP162601.1"/>
</dbReference>
<gene>
    <name evidence="1" type="ORF">AB0763_05555</name>
</gene>
<dbReference type="KEGG" id="vih:AB0763_05555"/>
<sequence>MTKNTLDENIKTHMKENQITEMARNTLLHCEMCRVSYFHMKNTPIGSSIGRLIQLEKKLSVELIGLSSVSLFVKHIDNVNYYHDFDELIIHTEKLISDFKYLISSIENKELAKKISYWLAAIQIELDQIKNYL</sequence>
<accession>A0AB39HHN1</accession>
<evidence type="ECO:0000313" key="1">
    <source>
        <dbReference type="EMBL" id="XDK26105.1"/>
    </source>
</evidence>